<comment type="caution">
    <text evidence="2">The sequence shown here is derived from an EMBL/GenBank/DDBJ whole genome shotgun (WGS) entry which is preliminary data.</text>
</comment>
<name>A0A5B7G9J9_PORTR</name>
<protein>
    <submittedName>
        <fullName evidence="2">Uncharacterized protein</fullName>
    </submittedName>
</protein>
<dbReference type="Proteomes" id="UP000324222">
    <property type="component" value="Unassembled WGS sequence"/>
</dbReference>
<sequence>MRLTPSVPQSLAPEPPHTKACLRRLSPRIDNEDKASRALLLLLLFLLLLLLCFEPCLDASL</sequence>
<keyword evidence="3" id="KW-1185">Reference proteome</keyword>
<keyword evidence="1" id="KW-0812">Transmembrane</keyword>
<keyword evidence="1" id="KW-0472">Membrane</keyword>
<reference evidence="2 3" key="1">
    <citation type="submission" date="2019-05" db="EMBL/GenBank/DDBJ databases">
        <title>Another draft genome of Portunus trituberculatus and its Hox gene families provides insights of decapod evolution.</title>
        <authorList>
            <person name="Jeong J.-H."/>
            <person name="Song I."/>
            <person name="Kim S."/>
            <person name="Choi T."/>
            <person name="Kim D."/>
            <person name="Ryu S."/>
            <person name="Kim W."/>
        </authorList>
    </citation>
    <scope>NUCLEOTIDE SEQUENCE [LARGE SCALE GENOMIC DNA]</scope>
    <source>
        <tissue evidence="2">Muscle</tissue>
    </source>
</reference>
<dbReference type="EMBL" id="VSRR010011461">
    <property type="protein sequence ID" value="MPC53214.1"/>
    <property type="molecule type" value="Genomic_DNA"/>
</dbReference>
<evidence type="ECO:0000313" key="2">
    <source>
        <dbReference type="EMBL" id="MPC53214.1"/>
    </source>
</evidence>
<feature type="transmembrane region" description="Helical" evidence="1">
    <location>
        <begin position="38"/>
        <end position="57"/>
    </location>
</feature>
<keyword evidence="1" id="KW-1133">Transmembrane helix</keyword>
<gene>
    <name evidence="2" type="ORF">E2C01_047103</name>
</gene>
<accession>A0A5B7G9J9</accession>
<proteinExistence type="predicted"/>
<organism evidence="2 3">
    <name type="scientific">Portunus trituberculatus</name>
    <name type="common">Swimming crab</name>
    <name type="synonym">Neptunus trituberculatus</name>
    <dbReference type="NCBI Taxonomy" id="210409"/>
    <lineage>
        <taxon>Eukaryota</taxon>
        <taxon>Metazoa</taxon>
        <taxon>Ecdysozoa</taxon>
        <taxon>Arthropoda</taxon>
        <taxon>Crustacea</taxon>
        <taxon>Multicrustacea</taxon>
        <taxon>Malacostraca</taxon>
        <taxon>Eumalacostraca</taxon>
        <taxon>Eucarida</taxon>
        <taxon>Decapoda</taxon>
        <taxon>Pleocyemata</taxon>
        <taxon>Brachyura</taxon>
        <taxon>Eubrachyura</taxon>
        <taxon>Portunoidea</taxon>
        <taxon>Portunidae</taxon>
        <taxon>Portuninae</taxon>
        <taxon>Portunus</taxon>
    </lineage>
</organism>
<evidence type="ECO:0000313" key="3">
    <source>
        <dbReference type="Proteomes" id="UP000324222"/>
    </source>
</evidence>
<evidence type="ECO:0000256" key="1">
    <source>
        <dbReference type="SAM" id="Phobius"/>
    </source>
</evidence>
<dbReference type="AlphaFoldDB" id="A0A5B7G9J9"/>